<dbReference type="STRING" id="68895.RR42_m2122"/>
<accession>A0A0C4YBB4</accession>
<name>A0A0C4YBB4_9BURK</name>
<gene>
    <name evidence="1" type="ORF">RR42_m2122</name>
</gene>
<proteinExistence type="predicted"/>
<keyword evidence="2" id="KW-1185">Reference proteome</keyword>
<dbReference type="KEGG" id="cbw:RR42_m2122"/>
<evidence type="ECO:0000313" key="1">
    <source>
        <dbReference type="EMBL" id="AJG19514.1"/>
    </source>
</evidence>
<dbReference type="Proteomes" id="UP000031843">
    <property type="component" value="Chromosome main"/>
</dbReference>
<dbReference type="EMBL" id="CP010536">
    <property type="protein sequence ID" value="AJG19514.1"/>
    <property type="molecule type" value="Genomic_DNA"/>
</dbReference>
<sequence>MSKYFRLWCESAGEVGYARTFDEREPTMSTLRDIDWLFNGRHFDREVIVLCVRWYLR</sequence>
<dbReference type="AlphaFoldDB" id="A0A0C4YBB4"/>
<protein>
    <submittedName>
        <fullName evidence="1">Uncharacterized protein</fullName>
    </submittedName>
</protein>
<organism evidence="1 2">
    <name type="scientific">Cupriavidus basilensis</name>
    <dbReference type="NCBI Taxonomy" id="68895"/>
    <lineage>
        <taxon>Bacteria</taxon>
        <taxon>Pseudomonadati</taxon>
        <taxon>Pseudomonadota</taxon>
        <taxon>Betaproteobacteria</taxon>
        <taxon>Burkholderiales</taxon>
        <taxon>Burkholderiaceae</taxon>
        <taxon>Cupriavidus</taxon>
    </lineage>
</organism>
<evidence type="ECO:0000313" key="2">
    <source>
        <dbReference type="Proteomes" id="UP000031843"/>
    </source>
</evidence>
<reference evidence="1 2" key="1">
    <citation type="journal article" date="2015" name="Genome Announc.">
        <title>Complete Genome Sequence of Cupriavidus basilensis 4G11, Isolated from the Oak Ridge Field Research Center Site.</title>
        <authorList>
            <person name="Ray J."/>
            <person name="Waters R.J."/>
            <person name="Skerker J.M."/>
            <person name="Kuehl J.V."/>
            <person name="Price M.N."/>
            <person name="Huang J."/>
            <person name="Chakraborty R."/>
            <person name="Arkin A.P."/>
            <person name="Deutschbauer A."/>
        </authorList>
    </citation>
    <scope>NUCLEOTIDE SEQUENCE [LARGE SCALE GENOMIC DNA]</scope>
    <source>
        <strain evidence="1">4G11</strain>
    </source>
</reference>